<accession>A0A6A6Z889</accession>
<dbReference type="GeneID" id="54453322"/>
<evidence type="ECO:0000313" key="3">
    <source>
        <dbReference type="RefSeq" id="XP_033584184.1"/>
    </source>
</evidence>
<dbReference type="AlphaFoldDB" id="A0A6A6Z889"/>
<reference evidence="3" key="3">
    <citation type="submission" date="2025-04" db="UniProtKB">
        <authorList>
            <consortium name="RefSeq"/>
        </authorList>
    </citation>
    <scope>IDENTIFICATION</scope>
    <source>
        <strain evidence="3">CBS 304.34</strain>
    </source>
</reference>
<evidence type="ECO:0000313" key="1">
    <source>
        <dbReference type="EMBL" id="KAF2817220.1"/>
    </source>
</evidence>
<keyword evidence="2" id="KW-1185">Reference proteome</keyword>
<evidence type="ECO:0000313" key="2">
    <source>
        <dbReference type="Proteomes" id="UP000504636"/>
    </source>
</evidence>
<sequence length="177" mass="19198">MPGEDKVLAPGFHGCTATYSYPPGCLAVGTVTCCVQRHVGGLLAVPSPSPRLTCQTIALLHDPTFQQPLLVPSSVLFQTRPKQSCTTDPSQPLNTLATGRLRPLHLVFYSDLPATIRHSRIAVRVRPHSCFPTAGIAFPQSFSTQKQHPCRPVSKDSLHQLPFLPAPRSIPSTLPTF</sequence>
<gene>
    <name evidence="1 3" type="ORF">BDZ99DRAFT_11255</name>
</gene>
<reference evidence="3" key="2">
    <citation type="submission" date="2020-04" db="EMBL/GenBank/DDBJ databases">
        <authorList>
            <consortium name="NCBI Genome Project"/>
        </authorList>
    </citation>
    <scope>NUCLEOTIDE SEQUENCE</scope>
    <source>
        <strain evidence="3">CBS 304.34</strain>
    </source>
</reference>
<protein>
    <submittedName>
        <fullName evidence="1 3">Uncharacterized protein</fullName>
    </submittedName>
</protein>
<organism evidence="1">
    <name type="scientific">Mytilinidion resinicola</name>
    <dbReference type="NCBI Taxonomy" id="574789"/>
    <lineage>
        <taxon>Eukaryota</taxon>
        <taxon>Fungi</taxon>
        <taxon>Dikarya</taxon>
        <taxon>Ascomycota</taxon>
        <taxon>Pezizomycotina</taxon>
        <taxon>Dothideomycetes</taxon>
        <taxon>Pleosporomycetidae</taxon>
        <taxon>Mytilinidiales</taxon>
        <taxon>Mytilinidiaceae</taxon>
        <taxon>Mytilinidion</taxon>
    </lineage>
</organism>
<proteinExistence type="predicted"/>
<dbReference type="Proteomes" id="UP000504636">
    <property type="component" value="Unplaced"/>
</dbReference>
<reference evidence="1 3" key="1">
    <citation type="journal article" date="2020" name="Stud. Mycol.">
        <title>101 Dothideomycetes genomes: a test case for predicting lifestyles and emergence of pathogens.</title>
        <authorList>
            <person name="Haridas S."/>
            <person name="Albert R."/>
            <person name="Binder M."/>
            <person name="Bloem J."/>
            <person name="Labutti K."/>
            <person name="Salamov A."/>
            <person name="Andreopoulos B."/>
            <person name="Baker S."/>
            <person name="Barry K."/>
            <person name="Bills G."/>
            <person name="Bluhm B."/>
            <person name="Cannon C."/>
            <person name="Castanera R."/>
            <person name="Culley D."/>
            <person name="Daum C."/>
            <person name="Ezra D."/>
            <person name="Gonzalez J."/>
            <person name="Henrissat B."/>
            <person name="Kuo A."/>
            <person name="Liang C."/>
            <person name="Lipzen A."/>
            <person name="Lutzoni F."/>
            <person name="Magnuson J."/>
            <person name="Mondo S."/>
            <person name="Nolan M."/>
            <person name="Ohm R."/>
            <person name="Pangilinan J."/>
            <person name="Park H.-J."/>
            <person name="Ramirez L."/>
            <person name="Alfaro M."/>
            <person name="Sun H."/>
            <person name="Tritt A."/>
            <person name="Yoshinaga Y."/>
            <person name="Zwiers L.-H."/>
            <person name="Turgeon B."/>
            <person name="Goodwin S."/>
            <person name="Spatafora J."/>
            <person name="Crous P."/>
            <person name="Grigoriev I."/>
        </authorList>
    </citation>
    <scope>NUCLEOTIDE SEQUENCE</scope>
    <source>
        <strain evidence="1 3">CBS 304.34</strain>
    </source>
</reference>
<dbReference type="RefSeq" id="XP_033584184.1">
    <property type="nucleotide sequence ID" value="XM_033712429.1"/>
</dbReference>
<name>A0A6A6Z889_9PEZI</name>
<dbReference type="EMBL" id="MU003692">
    <property type="protein sequence ID" value="KAF2817220.1"/>
    <property type="molecule type" value="Genomic_DNA"/>
</dbReference>